<feature type="transmembrane region" description="Helical" evidence="1">
    <location>
        <begin position="81"/>
        <end position="104"/>
    </location>
</feature>
<feature type="transmembrane region" description="Helical" evidence="1">
    <location>
        <begin position="207"/>
        <end position="231"/>
    </location>
</feature>
<gene>
    <name evidence="2" type="ORF">FH063_002493</name>
</gene>
<reference evidence="2 3" key="1">
    <citation type="submission" date="2019-07" db="EMBL/GenBank/DDBJ databases">
        <title>Genome sequencing of the stress-tolerant strain Azospirillum brasilense Az19.</title>
        <authorList>
            <person name="Maroniche G.A."/>
            <person name="Garcia J.E."/>
            <person name="Pagnussat L."/>
            <person name="Amenta M."/>
            <person name="Creus C.M."/>
        </authorList>
    </citation>
    <scope>NUCLEOTIDE SEQUENCE [LARGE SCALE GENOMIC DNA]</scope>
    <source>
        <strain evidence="2 3">Az19</strain>
    </source>
</reference>
<dbReference type="RefSeq" id="WP_149651018.1">
    <property type="nucleotide sequence ID" value="NZ_VEWN01000013.1"/>
</dbReference>
<keyword evidence="1" id="KW-0812">Transmembrane</keyword>
<feature type="transmembrane region" description="Helical" evidence="1">
    <location>
        <begin position="132"/>
        <end position="159"/>
    </location>
</feature>
<accession>A0A5B0KPT2</accession>
<dbReference type="Proteomes" id="UP000325333">
    <property type="component" value="Unassembled WGS sequence"/>
</dbReference>
<feature type="transmembrane region" description="Helical" evidence="1">
    <location>
        <begin position="48"/>
        <end position="69"/>
    </location>
</feature>
<evidence type="ECO:0000256" key="1">
    <source>
        <dbReference type="SAM" id="Phobius"/>
    </source>
</evidence>
<evidence type="ECO:0000313" key="2">
    <source>
        <dbReference type="EMBL" id="KAA1053911.1"/>
    </source>
</evidence>
<evidence type="ECO:0000313" key="3">
    <source>
        <dbReference type="Proteomes" id="UP000325333"/>
    </source>
</evidence>
<dbReference type="EMBL" id="VEWN01000013">
    <property type="protein sequence ID" value="KAA1053911.1"/>
    <property type="molecule type" value="Genomic_DNA"/>
</dbReference>
<comment type="caution">
    <text evidence="2">The sequence shown here is derived from an EMBL/GenBank/DDBJ whole genome shotgun (WGS) entry which is preliminary data.</text>
</comment>
<keyword evidence="1" id="KW-1133">Transmembrane helix</keyword>
<sequence>MHADEKFALKQAAKFAVPILALFLLSALYAVLYSIYGDVLFRNSWTKVVVAIFYPISMIIALSAPIGYLKRNYAYEVDMMFFFFCLSFAMSIVAVFAAVEFGAIDAAGEFSNELGYWFEKGLDFFLSVKHTFYISLAIISLTVAPQILSYVISGLFGCASSAIFVSEIMEVCFWLAIKPLITVAGILAGLTIGAYMLSIPKFTVNEIFTVAAVSSVLLYSSFSVVCVYKIIKNFMQGEESRIPQRWKDWIIAIHKSATQYNKAQPKRNRLNAFSKFFSREPKDYRNCGVYEYTCPPCCQLLRRQPRQSFRSTKWRWRRGAPCKFR</sequence>
<feature type="transmembrane region" description="Helical" evidence="1">
    <location>
        <begin position="12"/>
        <end position="36"/>
    </location>
</feature>
<name>A0A5B0KPT2_9PROT</name>
<organism evidence="2 3">
    <name type="scientific">Azospirillum argentinense</name>
    <dbReference type="NCBI Taxonomy" id="2970906"/>
    <lineage>
        <taxon>Bacteria</taxon>
        <taxon>Pseudomonadati</taxon>
        <taxon>Pseudomonadota</taxon>
        <taxon>Alphaproteobacteria</taxon>
        <taxon>Rhodospirillales</taxon>
        <taxon>Azospirillaceae</taxon>
        <taxon>Azospirillum</taxon>
    </lineage>
</organism>
<feature type="transmembrane region" description="Helical" evidence="1">
    <location>
        <begin position="171"/>
        <end position="195"/>
    </location>
</feature>
<protein>
    <submittedName>
        <fullName evidence="2">Uncharacterized protein</fullName>
    </submittedName>
</protein>
<keyword evidence="1" id="KW-0472">Membrane</keyword>
<dbReference type="AlphaFoldDB" id="A0A5B0KPT2"/>
<proteinExistence type="predicted"/>